<evidence type="ECO:0000259" key="10">
    <source>
        <dbReference type="Pfam" id="PF13967"/>
    </source>
</evidence>
<keyword evidence="4 8" id="KW-0812">Transmembrane</keyword>
<proteinExistence type="inferred from homology"/>
<evidence type="ECO:0000256" key="6">
    <source>
        <dbReference type="ARBA" id="ARBA00023136"/>
    </source>
</evidence>
<feature type="transmembrane region" description="Helical" evidence="8">
    <location>
        <begin position="601"/>
        <end position="628"/>
    </location>
</feature>
<dbReference type="PANTHER" id="PTHR13018">
    <property type="entry name" value="PROBABLE MEMBRANE PROTEIN DUF221-RELATED"/>
    <property type="match status" value="1"/>
</dbReference>
<feature type="transmembrane region" description="Helical" evidence="8">
    <location>
        <begin position="438"/>
        <end position="459"/>
    </location>
</feature>
<protein>
    <submittedName>
        <fullName evidence="12">DUF221-domain-containing protein</fullName>
    </submittedName>
</protein>
<dbReference type="Pfam" id="PF13967">
    <property type="entry name" value="RSN1_TM"/>
    <property type="match status" value="1"/>
</dbReference>
<dbReference type="EMBL" id="ML977154">
    <property type="protein sequence ID" value="KAF1987095.1"/>
    <property type="molecule type" value="Genomic_DNA"/>
</dbReference>
<accession>A0A6G1H1P4</accession>
<feature type="transmembrane region" description="Helical" evidence="8">
    <location>
        <begin position="655"/>
        <end position="674"/>
    </location>
</feature>
<evidence type="ECO:0000256" key="4">
    <source>
        <dbReference type="ARBA" id="ARBA00022692"/>
    </source>
</evidence>
<gene>
    <name evidence="12" type="ORF">K402DRAFT_412391</name>
</gene>
<feature type="region of interest" description="Disordered" evidence="7">
    <location>
        <begin position="829"/>
        <end position="942"/>
    </location>
</feature>
<dbReference type="InterPro" id="IPR045122">
    <property type="entry name" value="Csc1-like"/>
</dbReference>
<evidence type="ECO:0000313" key="13">
    <source>
        <dbReference type="Proteomes" id="UP000800041"/>
    </source>
</evidence>
<dbReference type="PANTHER" id="PTHR13018:SF149">
    <property type="entry name" value="DOMAIN PROTEIN, PUTATIVE (AFU_ORTHOLOGUE AFUA_3G11660)-RELATED"/>
    <property type="match status" value="1"/>
</dbReference>
<dbReference type="InterPro" id="IPR027815">
    <property type="entry name" value="CSC1/OSCA1-like_cyt"/>
</dbReference>
<evidence type="ECO:0000313" key="12">
    <source>
        <dbReference type="EMBL" id="KAF1987095.1"/>
    </source>
</evidence>
<comment type="similarity">
    <text evidence="2">Belongs to the CSC1 (TC 1.A.17) family.</text>
</comment>
<dbReference type="InterPro" id="IPR032880">
    <property type="entry name" value="CSC1/OSCA1-like_N"/>
</dbReference>
<feature type="transmembrane region" description="Helical" evidence="8">
    <location>
        <begin position="164"/>
        <end position="190"/>
    </location>
</feature>
<evidence type="ECO:0000259" key="11">
    <source>
        <dbReference type="Pfam" id="PF14703"/>
    </source>
</evidence>
<dbReference type="GO" id="GO:0005886">
    <property type="term" value="C:plasma membrane"/>
    <property type="evidence" value="ECO:0007669"/>
    <property type="project" value="TreeGrafter"/>
</dbReference>
<dbReference type="Pfam" id="PF14703">
    <property type="entry name" value="PHM7_cyt"/>
    <property type="match status" value="1"/>
</dbReference>
<feature type="domain" description="CSC1/OSCA1-like cytosolic" evidence="11">
    <location>
        <begin position="214"/>
        <end position="379"/>
    </location>
</feature>
<comment type="subcellular location">
    <subcellularLocation>
        <location evidence="1">Membrane</location>
        <topology evidence="1">Multi-pass membrane protein</topology>
    </subcellularLocation>
</comment>
<feature type="transmembrane region" description="Helical" evidence="8">
    <location>
        <begin position="124"/>
        <end position="144"/>
    </location>
</feature>
<evidence type="ECO:0000256" key="7">
    <source>
        <dbReference type="SAM" id="MobiDB-lite"/>
    </source>
</evidence>
<feature type="transmembrane region" description="Helical" evidence="8">
    <location>
        <begin position="39"/>
        <end position="60"/>
    </location>
</feature>
<name>A0A6G1H1P4_9PEZI</name>
<dbReference type="InterPro" id="IPR003864">
    <property type="entry name" value="CSC1/OSCA1-like_7TM"/>
</dbReference>
<feature type="compositionally biased region" description="Basic and acidic residues" evidence="7">
    <location>
        <begin position="859"/>
        <end position="874"/>
    </location>
</feature>
<evidence type="ECO:0000256" key="5">
    <source>
        <dbReference type="ARBA" id="ARBA00022989"/>
    </source>
</evidence>
<keyword evidence="3" id="KW-0813">Transport</keyword>
<keyword evidence="13" id="KW-1185">Reference proteome</keyword>
<feature type="compositionally biased region" description="Polar residues" evidence="7">
    <location>
        <begin position="930"/>
        <end position="940"/>
    </location>
</feature>
<reference evidence="12" key="1">
    <citation type="journal article" date="2020" name="Stud. Mycol.">
        <title>101 Dothideomycetes genomes: a test case for predicting lifestyles and emergence of pathogens.</title>
        <authorList>
            <person name="Haridas S."/>
            <person name="Albert R."/>
            <person name="Binder M."/>
            <person name="Bloem J."/>
            <person name="Labutti K."/>
            <person name="Salamov A."/>
            <person name="Andreopoulos B."/>
            <person name="Baker S."/>
            <person name="Barry K."/>
            <person name="Bills G."/>
            <person name="Bluhm B."/>
            <person name="Cannon C."/>
            <person name="Castanera R."/>
            <person name="Culley D."/>
            <person name="Daum C."/>
            <person name="Ezra D."/>
            <person name="Gonzalez J."/>
            <person name="Henrissat B."/>
            <person name="Kuo A."/>
            <person name="Liang C."/>
            <person name="Lipzen A."/>
            <person name="Lutzoni F."/>
            <person name="Magnuson J."/>
            <person name="Mondo S."/>
            <person name="Nolan M."/>
            <person name="Ohm R."/>
            <person name="Pangilinan J."/>
            <person name="Park H.-J."/>
            <person name="Ramirez L."/>
            <person name="Alfaro M."/>
            <person name="Sun H."/>
            <person name="Tritt A."/>
            <person name="Yoshinaga Y."/>
            <person name="Zwiers L.-H."/>
            <person name="Turgeon B."/>
            <person name="Goodwin S."/>
            <person name="Spatafora J."/>
            <person name="Crous P."/>
            <person name="Grigoriev I."/>
        </authorList>
    </citation>
    <scope>NUCLEOTIDE SEQUENCE</scope>
    <source>
        <strain evidence="12">CBS 113979</strain>
    </source>
</reference>
<feature type="transmembrane region" description="Helical" evidence="8">
    <location>
        <begin position="680"/>
        <end position="701"/>
    </location>
</feature>
<feature type="transmembrane region" description="Helical" evidence="8">
    <location>
        <begin position="486"/>
        <end position="508"/>
    </location>
</feature>
<evidence type="ECO:0000256" key="2">
    <source>
        <dbReference type="ARBA" id="ARBA00007779"/>
    </source>
</evidence>
<dbReference type="Proteomes" id="UP000800041">
    <property type="component" value="Unassembled WGS sequence"/>
</dbReference>
<dbReference type="AlphaFoldDB" id="A0A6G1H1P4"/>
<sequence length="952" mass="107550">MDPSRTWVPSRRADQTSSSNEFLSLIADPFTQEIQLDSVLASLGVSLGISLLFALLFCLLRPYNTVVYAPRIKHADEKHAPPPIGKGPFAWISPVIRTKEQALIEKVGLDAAIFIRFTKMCRNIFLVLTVIGCGILIPTSIVSGKKVYGTWDNISAFMKMTPQYMFGEVFWAFVACAYAFNVVICGFLWWNYRAVARLRRQYFESSEYQMSLHARTLMITDIPKELRTDEGVVKITDEIKKTRDPPRGAIARNVRDIPELIEEHEKLVRDLEGYLAKYMKNGELAAKRPMCKPSKKDKMHNKEAKVDAIDYLTSRIRALEIEIKEVRMSVDKRNAMPYGFASYPNIADAHKVAYASKKKGPHKTVINMAPKPNDLLWQNLPLSPKTRRWRTFMNNVWVTLLTLVWIVPNALFAVFLSNLSNLGRVWPAFQTQLSTNRVTWSIVQGVASPAITSLFYLFLPSIFRRLSINAGDLTKTSRERHVMHKLYAFFVFNNLIVFSLFATVWKYIADIVAARREGKNVLDAINNGDLFTHLMISLCQVSPYWVTWILQRNLGAAVDLSQVVNLAWGSFARKFLAPTPRQMIEWTAPPPLDYASYYNYFLFYTTISLCFGTLQPVILPVTALYFVVDSWLKKYLILYVFITKTESGGQFWRVLFNRFLFATFLSNIIVALLVKARGYSWTMLVAMIPLVIILIGFKIYCARAFDDEIHFFSRGKKGDRESVIGADDKENRRTDRVGVRFGHPALYKPLMTPMVHAKSQHLLAQVYRGRIEADTDGASVAGYSDTYSLHNMSRDKPGKKAAPGGGPAPFEFVHESDIDFENFKNRADFQDAGGDGDLYGRTSRPDTPSTFVGGAGYASHDRGRSSSRDSDRTAADVGVGVTYPTGYHQTPGLREYSPSPGPHGRMAMGRRSRVRRISYPSTDSSSQSSKFNPKTSSPHLSHSALYGISCSY</sequence>
<evidence type="ECO:0000256" key="3">
    <source>
        <dbReference type="ARBA" id="ARBA00022448"/>
    </source>
</evidence>
<feature type="domain" description="CSC1/OSCA1-like N-terminal transmembrane" evidence="10">
    <location>
        <begin position="39"/>
        <end position="190"/>
    </location>
</feature>
<organism evidence="12 13">
    <name type="scientific">Aulographum hederae CBS 113979</name>
    <dbReference type="NCBI Taxonomy" id="1176131"/>
    <lineage>
        <taxon>Eukaryota</taxon>
        <taxon>Fungi</taxon>
        <taxon>Dikarya</taxon>
        <taxon>Ascomycota</taxon>
        <taxon>Pezizomycotina</taxon>
        <taxon>Dothideomycetes</taxon>
        <taxon>Pleosporomycetidae</taxon>
        <taxon>Aulographales</taxon>
        <taxon>Aulographaceae</taxon>
    </lineage>
</organism>
<dbReference type="GO" id="GO:0005227">
    <property type="term" value="F:calcium-activated cation channel activity"/>
    <property type="evidence" value="ECO:0007669"/>
    <property type="project" value="InterPro"/>
</dbReference>
<evidence type="ECO:0000259" key="9">
    <source>
        <dbReference type="Pfam" id="PF02714"/>
    </source>
</evidence>
<feature type="domain" description="CSC1/OSCA1-like 7TM region" evidence="9">
    <location>
        <begin position="390"/>
        <end position="673"/>
    </location>
</feature>
<feature type="compositionally biased region" description="Low complexity" evidence="7">
    <location>
        <begin position="918"/>
        <end position="929"/>
    </location>
</feature>
<dbReference type="OrthoDB" id="2150324at2759"/>
<evidence type="ECO:0000256" key="8">
    <source>
        <dbReference type="SAM" id="Phobius"/>
    </source>
</evidence>
<keyword evidence="6 8" id="KW-0472">Membrane</keyword>
<dbReference type="Pfam" id="PF02714">
    <property type="entry name" value="RSN1_7TM"/>
    <property type="match status" value="1"/>
</dbReference>
<feature type="transmembrane region" description="Helical" evidence="8">
    <location>
        <begin position="396"/>
        <end position="418"/>
    </location>
</feature>
<keyword evidence="5 8" id="KW-1133">Transmembrane helix</keyword>
<feature type="region of interest" description="Disordered" evidence="7">
    <location>
        <begin position="791"/>
        <end position="811"/>
    </location>
</feature>
<evidence type="ECO:0000256" key="1">
    <source>
        <dbReference type="ARBA" id="ARBA00004141"/>
    </source>
</evidence>